<protein>
    <recommendedName>
        <fullName evidence="2">Prepilin type IV endopeptidase peptidase domain-containing protein</fullName>
    </recommendedName>
</protein>
<dbReference type="Gene3D" id="1.20.120.1220">
    <property type="match status" value="1"/>
</dbReference>
<feature type="transmembrane region" description="Helical" evidence="1">
    <location>
        <begin position="33"/>
        <end position="51"/>
    </location>
</feature>
<keyword evidence="4" id="KW-1185">Reference proteome</keyword>
<accession>A0ABY8CDK0</accession>
<reference evidence="3 4" key="1">
    <citation type="submission" date="2022-09" db="EMBL/GenBank/DDBJ databases">
        <title>Xylan utilization by haloarchaea-nanohaloarchaea associations.</title>
        <authorList>
            <person name="Yakimov M."/>
        </authorList>
    </citation>
    <scope>NUCLEOTIDE SEQUENCE [LARGE SCALE GENOMIC DNA]</scope>
    <source>
        <strain evidence="3 4">SVXNc</strain>
    </source>
</reference>
<name>A0ABY8CDK0_9ARCH</name>
<evidence type="ECO:0000256" key="1">
    <source>
        <dbReference type="SAM" id="Phobius"/>
    </source>
</evidence>
<evidence type="ECO:0000313" key="3">
    <source>
        <dbReference type="EMBL" id="WEL19294.1"/>
    </source>
</evidence>
<dbReference type="Proteomes" id="UP001218034">
    <property type="component" value="Chromosome"/>
</dbReference>
<keyword evidence="1" id="KW-0472">Membrane</keyword>
<dbReference type="RefSeq" id="WP_347722165.1">
    <property type="nucleotide sequence ID" value="NZ_CP104395.1"/>
</dbReference>
<sequence length="271" mass="29122">MLIAVSHLICFLSLSIGSVYDLLTTEVPDQIPAIAVLSGILLHGAASYFNGSLMPLKWSLAAGAVFSIYGWGMYFAGMWGGADAFSVSALGFAAPYGLAGFGLMHSVNLFVNMMLIGFGYTLLYAFYKAARTGGVLSGTIEEIKSDRKQFVLEILAAGAFGTVAYFVFSANYLYVLSALTMVVLYRFLKQLEDDVMVSEVAVEDLEEGEVVVSGEVGQQVKGITREEIDGLEVDKVTVKTGVRFVPVFPLALLVTDLYGGGISFLMVLFSL</sequence>
<dbReference type="EMBL" id="CP104395">
    <property type="protein sequence ID" value="WEL19294.1"/>
    <property type="molecule type" value="Genomic_DNA"/>
</dbReference>
<feature type="transmembrane region" description="Helical" evidence="1">
    <location>
        <begin position="58"/>
        <end position="82"/>
    </location>
</feature>
<feature type="domain" description="Prepilin type IV endopeptidase peptidase" evidence="2">
    <location>
        <begin position="9"/>
        <end position="120"/>
    </location>
</feature>
<evidence type="ECO:0000259" key="2">
    <source>
        <dbReference type="Pfam" id="PF01478"/>
    </source>
</evidence>
<evidence type="ECO:0000313" key="4">
    <source>
        <dbReference type="Proteomes" id="UP001218034"/>
    </source>
</evidence>
<gene>
    <name evidence="3" type="ORF">SVXNc_0266</name>
</gene>
<dbReference type="InterPro" id="IPR000045">
    <property type="entry name" value="Prepilin_IV_endopep_pep"/>
</dbReference>
<dbReference type="Pfam" id="PF01478">
    <property type="entry name" value="Peptidase_A24"/>
    <property type="match status" value="1"/>
</dbReference>
<organism evidence="3 4">
    <name type="scientific">Candidatus Nanohalococcus occultus</name>
    <dbReference type="NCBI Taxonomy" id="2978047"/>
    <lineage>
        <taxon>Archaea</taxon>
        <taxon>Candidatus Nanohalarchaeota</taxon>
        <taxon>Candidatus Nanohalarchaeota incertae sedis</taxon>
        <taxon>Candidatus Nanohalococcus</taxon>
    </lineage>
</organism>
<proteinExistence type="predicted"/>
<keyword evidence="1" id="KW-0812">Transmembrane</keyword>
<feature type="transmembrane region" description="Helical" evidence="1">
    <location>
        <begin position="247"/>
        <end position="269"/>
    </location>
</feature>
<keyword evidence="1" id="KW-1133">Transmembrane helix</keyword>
<dbReference type="GeneID" id="90589701"/>
<feature type="transmembrane region" description="Helical" evidence="1">
    <location>
        <begin position="150"/>
        <end position="166"/>
    </location>
</feature>
<feature type="transmembrane region" description="Helical" evidence="1">
    <location>
        <begin position="102"/>
        <end position="127"/>
    </location>
</feature>